<dbReference type="PROSITE" id="PS51257">
    <property type="entry name" value="PROKAR_LIPOPROTEIN"/>
    <property type="match status" value="1"/>
</dbReference>
<comment type="caution">
    <text evidence="2">The sequence shown here is derived from an EMBL/GenBank/DDBJ whole genome shotgun (WGS) entry which is preliminary data.</text>
</comment>
<name>A0A3N5DTJ5_9SPHN</name>
<keyword evidence="2" id="KW-0378">Hydrolase</keyword>
<evidence type="ECO:0000313" key="2">
    <source>
        <dbReference type="EMBL" id="RPF72721.1"/>
    </source>
</evidence>
<dbReference type="OrthoDB" id="5523653at2"/>
<gene>
    <name evidence="2" type="ORF">EG799_06085</name>
</gene>
<dbReference type="PANTHER" id="PTHR48098:SF6">
    <property type="entry name" value="FERRI-BACILLIBACTIN ESTERASE BESA"/>
    <property type="match status" value="1"/>
</dbReference>
<evidence type="ECO:0000256" key="1">
    <source>
        <dbReference type="SAM" id="SignalP"/>
    </source>
</evidence>
<feature type="chain" id="PRO_5018040557" evidence="1">
    <location>
        <begin position="18"/>
        <end position="284"/>
    </location>
</feature>
<sequence length="284" mass="30800">MKALLAALFVTSIAACSADSKPADPIPEHDELTVSSDILDEDRVINVFVPPQYDGGQTAFPVVYMPDGGIDEDFPHIANTLAGLIARGAVPPVILVGIENTERGRDLTPSSTTDYDRDYAPQGDGARAFRAFIRDELMPEIDARYRTADGRTIIGESSAGLFVVDTFFREPGLFDHYIAMDPALWWNDHDLVRQAASRLAAMDAAGKSLWFAGSGAADIQPHTRALADALSRNAPQGLRWIYRDRPGERHDTIFRATKDDALTWSLGAPASGRTADRAADGQAS</sequence>
<dbReference type="InterPro" id="IPR050583">
    <property type="entry name" value="Mycobacterial_A85_antigen"/>
</dbReference>
<dbReference type="Gene3D" id="3.40.50.1820">
    <property type="entry name" value="alpha/beta hydrolase"/>
    <property type="match status" value="1"/>
</dbReference>
<protein>
    <submittedName>
        <fullName evidence="2">Alpha/beta hydrolase</fullName>
    </submittedName>
</protein>
<accession>A0A3N5DTJ5</accession>
<dbReference type="InterPro" id="IPR000801">
    <property type="entry name" value="Esterase-like"/>
</dbReference>
<dbReference type="Proteomes" id="UP000275232">
    <property type="component" value="Unassembled WGS sequence"/>
</dbReference>
<dbReference type="PANTHER" id="PTHR48098">
    <property type="entry name" value="ENTEROCHELIN ESTERASE-RELATED"/>
    <property type="match status" value="1"/>
</dbReference>
<proteinExistence type="predicted"/>
<dbReference type="AlphaFoldDB" id="A0A3N5DTJ5"/>
<feature type="signal peptide" evidence="1">
    <location>
        <begin position="1"/>
        <end position="17"/>
    </location>
</feature>
<dbReference type="SUPFAM" id="SSF53474">
    <property type="entry name" value="alpha/beta-Hydrolases"/>
    <property type="match status" value="1"/>
</dbReference>
<evidence type="ECO:0000313" key="3">
    <source>
        <dbReference type="Proteomes" id="UP000275232"/>
    </source>
</evidence>
<organism evidence="2 3">
    <name type="scientific">Aurantiacibacter spongiae</name>
    <dbReference type="NCBI Taxonomy" id="2488860"/>
    <lineage>
        <taxon>Bacteria</taxon>
        <taxon>Pseudomonadati</taxon>
        <taxon>Pseudomonadota</taxon>
        <taxon>Alphaproteobacteria</taxon>
        <taxon>Sphingomonadales</taxon>
        <taxon>Erythrobacteraceae</taxon>
        <taxon>Aurantiacibacter</taxon>
    </lineage>
</organism>
<dbReference type="EMBL" id="RPFZ01000001">
    <property type="protein sequence ID" value="RPF72721.1"/>
    <property type="molecule type" value="Genomic_DNA"/>
</dbReference>
<reference evidence="2 3" key="1">
    <citation type="submission" date="2018-11" db="EMBL/GenBank/DDBJ databases">
        <title>Erythrobacter spongiae sp. nov., isolated from a marine sponge.</title>
        <authorList>
            <person name="Zhuang L."/>
            <person name="Luo L."/>
        </authorList>
    </citation>
    <scope>NUCLEOTIDE SEQUENCE [LARGE SCALE GENOMIC DNA]</scope>
    <source>
        <strain evidence="2 3">HN-E23</strain>
    </source>
</reference>
<keyword evidence="1" id="KW-0732">Signal</keyword>
<dbReference type="InterPro" id="IPR029058">
    <property type="entry name" value="AB_hydrolase_fold"/>
</dbReference>
<dbReference type="Pfam" id="PF00756">
    <property type="entry name" value="Esterase"/>
    <property type="match status" value="1"/>
</dbReference>
<keyword evidence="3" id="KW-1185">Reference proteome</keyword>
<dbReference type="GO" id="GO:0016787">
    <property type="term" value="F:hydrolase activity"/>
    <property type="evidence" value="ECO:0007669"/>
    <property type="project" value="UniProtKB-KW"/>
</dbReference>